<accession>A0A173SEN5</accession>
<dbReference type="PaxDb" id="166486-ERS852572_00913"/>
<evidence type="ECO:0000259" key="4">
    <source>
        <dbReference type="Pfam" id="PF00150"/>
    </source>
</evidence>
<dbReference type="SUPFAM" id="SSF51445">
    <property type="entry name" value="(Trans)glycosidases"/>
    <property type="match status" value="1"/>
</dbReference>
<sequence>MLNDKFVLSADTAGNESTDQFDASEKISTNDIDQMMEKLYAKYISNEIPVVIGEFGARDKNGNLQSRVDYAAYYIAAARAYGMSCNWWFLK</sequence>
<dbReference type="GO" id="GO:0008810">
    <property type="term" value="F:cellulase activity"/>
    <property type="evidence" value="ECO:0007669"/>
    <property type="project" value="UniProtKB-EC"/>
</dbReference>
<gene>
    <name evidence="5" type="primary">celCCA</name>
    <name evidence="5" type="ORF">ERS852572_00913</name>
</gene>
<evidence type="ECO:0000256" key="3">
    <source>
        <dbReference type="RuleBase" id="RU361153"/>
    </source>
</evidence>
<evidence type="ECO:0000313" key="6">
    <source>
        <dbReference type="Proteomes" id="UP000095350"/>
    </source>
</evidence>
<evidence type="ECO:0000256" key="2">
    <source>
        <dbReference type="ARBA" id="ARBA00023295"/>
    </source>
</evidence>
<name>A0A173SEN5_9FIRM</name>
<keyword evidence="2 3" id="KW-0326">Glycosidase</keyword>
<dbReference type="InterPro" id="IPR001547">
    <property type="entry name" value="Glyco_hydro_5"/>
</dbReference>
<reference evidence="5 6" key="1">
    <citation type="submission" date="2015-09" db="EMBL/GenBank/DDBJ databases">
        <authorList>
            <consortium name="Pathogen Informatics"/>
        </authorList>
    </citation>
    <scope>NUCLEOTIDE SEQUENCE [LARGE SCALE GENOMIC DNA]</scope>
    <source>
        <strain evidence="5 6">2789STDY5834960</strain>
    </source>
</reference>
<proteinExistence type="inferred from homology"/>
<evidence type="ECO:0000313" key="5">
    <source>
        <dbReference type="EMBL" id="CUM88287.1"/>
    </source>
</evidence>
<feature type="domain" description="Glycoside hydrolase family 5" evidence="4">
    <location>
        <begin position="21"/>
        <end position="89"/>
    </location>
</feature>
<dbReference type="InterPro" id="IPR017853">
    <property type="entry name" value="GH"/>
</dbReference>
<dbReference type="Gene3D" id="3.20.20.80">
    <property type="entry name" value="Glycosidases"/>
    <property type="match status" value="1"/>
</dbReference>
<dbReference type="STRING" id="166486.ERS852572_00913"/>
<dbReference type="RefSeq" id="WP_055193492.1">
    <property type="nucleotide sequence ID" value="NZ_CABIYH010000006.1"/>
</dbReference>
<dbReference type="AlphaFoldDB" id="A0A173SEN5"/>
<comment type="similarity">
    <text evidence="3">Belongs to the glycosyl hydrolase 5 (cellulase A) family.</text>
</comment>
<evidence type="ECO:0000256" key="1">
    <source>
        <dbReference type="ARBA" id="ARBA00022801"/>
    </source>
</evidence>
<organism evidence="5 6">
    <name type="scientific">Roseburia intestinalis</name>
    <dbReference type="NCBI Taxonomy" id="166486"/>
    <lineage>
        <taxon>Bacteria</taxon>
        <taxon>Bacillati</taxon>
        <taxon>Bacillota</taxon>
        <taxon>Clostridia</taxon>
        <taxon>Lachnospirales</taxon>
        <taxon>Lachnospiraceae</taxon>
        <taxon>Roseburia</taxon>
    </lineage>
</organism>
<dbReference type="Proteomes" id="UP000095350">
    <property type="component" value="Unassembled WGS sequence"/>
</dbReference>
<protein>
    <submittedName>
        <fullName evidence="5">Endoglucanase A</fullName>
        <ecNumber evidence="5">3.2.1.4</ecNumber>
    </submittedName>
</protein>
<dbReference type="GO" id="GO:0000272">
    <property type="term" value="P:polysaccharide catabolic process"/>
    <property type="evidence" value="ECO:0007669"/>
    <property type="project" value="InterPro"/>
</dbReference>
<keyword evidence="1 3" id="KW-0378">Hydrolase</keyword>
<dbReference type="EMBL" id="CYXZ01000006">
    <property type="protein sequence ID" value="CUM88287.1"/>
    <property type="molecule type" value="Genomic_DNA"/>
</dbReference>
<dbReference type="Pfam" id="PF00150">
    <property type="entry name" value="Cellulase"/>
    <property type="match status" value="1"/>
</dbReference>
<dbReference type="EC" id="3.2.1.4" evidence="5"/>